<dbReference type="SUPFAM" id="SSF53254">
    <property type="entry name" value="Phosphoglycerate mutase-like"/>
    <property type="match status" value="1"/>
</dbReference>
<keyword evidence="4" id="KW-1185">Reference proteome</keyword>
<dbReference type="PIRSF" id="PIRSF000709">
    <property type="entry name" value="6PFK_2-Ptase"/>
    <property type="match status" value="1"/>
</dbReference>
<protein>
    <submittedName>
        <fullName evidence="3">Phosphoglycerate mutase family protein</fullName>
    </submittedName>
</protein>
<accession>E6MHI4</accession>
<dbReference type="CDD" id="cd07067">
    <property type="entry name" value="HP_PGM_like"/>
    <property type="match status" value="1"/>
</dbReference>
<dbReference type="RefSeq" id="WP_006598891.1">
    <property type="nucleotide sequence ID" value="NZ_GL622359.1"/>
</dbReference>
<comment type="caution">
    <text evidence="3">The sequence shown here is derived from an EMBL/GenBank/DDBJ whole genome shotgun (WGS) entry which is preliminary data.</text>
</comment>
<feature type="active site" description="Tele-phosphohistidine intermediate" evidence="1">
    <location>
        <position position="8"/>
    </location>
</feature>
<dbReference type="eggNOG" id="COG0406">
    <property type="taxonomic scope" value="Bacteria"/>
</dbReference>
<gene>
    <name evidence="3" type="ORF">HMP0721_1469</name>
</gene>
<dbReference type="InterPro" id="IPR001345">
    <property type="entry name" value="PG/BPGM_mutase_AS"/>
</dbReference>
<dbReference type="InterPro" id="IPR050275">
    <property type="entry name" value="PGM_Phosphatase"/>
</dbReference>
<dbReference type="PROSITE" id="PS00175">
    <property type="entry name" value="PG_MUTASE"/>
    <property type="match status" value="1"/>
</dbReference>
<dbReference type="GO" id="GO:0016791">
    <property type="term" value="F:phosphatase activity"/>
    <property type="evidence" value="ECO:0007669"/>
    <property type="project" value="TreeGrafter"/>
</dbReference>
<dbReference type="AlphaFoldDB" id="E6MHI4"/>
<evidence type="ECO:0000256" key="1">
    <source>
        <dbReference type="PIRSR" id="PIRSR613078-1"/>
    </source>
</evidence>
<organism evidence="3 4">
    <name type="scientific">Pseudoramibacter alactolyticus ATCC 23263</name>
    <dbReference type="NCBI Taxonomy" id="887929"/>
    <lineage>
        <taxon>Bacteria</taxon>
        <taxon>Bacillati</taxon>
        <taxon>Bacillota</taxon>
        <taxon>Clostridia</taxon>
        <taxon>Eubacteriales</taxon>
        <taxon>Eubacteriaceae</taxon>
        <taxon>Pseudoramibacter</taxon>
    </lineage>
</organism>
<dbReference type="HOGENOM" id="CLU_033323_9_1_9"/>
<proteinExistence type="predicted"/>
<dbReference type="SMART" id="SM00855">
    <property type="entry name" value="PGAM"/>
    <property type="match status" value="1"/>
</dbReference>
<dbReference type="InterPro" id="IPR029033">
    <property type="entry name" value="His_PPase_superfam"/>
</dbReference>
<dbReference type="EMBL" id="AEQN01000019">
    <property type="protein sequence ID" value="EFV01415.1"/>
    <property type="molecule type" value="Genomic_DNA"/>
</dbReference>
<dbReference type="PANTHER" id="PTHR48100">
    <property type="entry name" value="BROAD-SPECIFICITY PHOSPHATASE YOR283W-RELATED"/>
    <property type="match status" value="1"/>
</dbReference>
<evidence type="ECO:0000256" key="2">
    <source>
        <dbReference type="PIRSR" id="PIRSR613078-2"/>
    </source>
</evidence>
<dbReference type="InterPro" id="IPR013078">
    <property type="entry name" value="His_Pase_superF_clade-1"/>
</dbReference>
<reference evidence="3 4" key="1">
    <citation type="submission" date="2010-12" db="EMBL/GenBank/DDBJ databases">
        <authorList>
            <person name="Muzny D."/>
            <person name="Qin X."/>
            <person name="Deng J."/>
            <person name="Jiang H."/>
            <person name="Liu Y."/>
            <person name="Qu J."/>
            <person name="Song X.-Z."/>
            <person name="Zhang L."/>
            <person name="Thornton R."/>
            <person name="Coyle M."/>
            <person name="Francisco L."/>
            <person name="Jackson L."/>
            <person name="Javaid M."/>
            <person name="Korchina V."/>
            <person name="Kovar C."/>
            <person name="Mata R."/>
            <person name="Mathew T."/>
            <person name="Ngo R."/>
            <person name="Nguyen L."/>
            <person name="Nguyen N."/>
            <person name="Okwuonu G."/>
            <person name="Ongeri F."/>
            <person name="Pham C."/>
            <person name="Simmons D."/>
            <person name="Wilczek-Boney K."/>
            <person name="Hale W."/>
            <person name="Jakkamsetti A."/>
            <person name="Pham P."/>
            <person name="Ruth R."/>
            <person name="San Lucas F."/>
            <person name="Warren J."/>
            <person name="Zhang J."/>
            <person name="Zhao Z."/>
            <person name="Zhou C."/>
            <person name="Zhu D."/>
            <person name="Lee S."/>
            <person name="Bess C."/>
            <person name="Blankenburg K."/>
            <person name="Forbes L."/>
            <person name="Fu Q."/>
            <person name="Gubbala S."/>
            <person name="Hirani K."/>
            <person name="Jayaseelan J.C."/>
            <person name="Lara F."/>
            <person name="Munidasa M."/>
            <person name="Palculict T."/>
            <person name="Patil S."/>
            <person name="Pu L.-L."/>
            <person name="Saada N."/>
            <person name="Tang L."/>
            <person name="Weissenberger G."/>
            <person name="Zhu Y."/>
            <person name="Hemphill L."/>
            <person name="Shang Y."/>
            <person name="Youmans B."/>
            <person name="Ayvaz T."/>
            <person name="Ross M."/>
            <person name="Santibanez J."/>
            <person name="Aqrawi P."/>
            <person name="Gross S."/>
            <person name="Joshi V."/>
            <person name="Fowler G."/>
            <person name="Nazareth L."/>
            <person name="Reid J."/>
            <person name="Worley K."/>
            <person name="Petrosino J."/>
            <person name="Highlander S."/>
            <person name="Gibbs R."/>
        </authorList>
    </citation>
    <scope>NUCLEOTIDE SEQUENCE [LARGE SCALE GENOMIC DNA]</scope>
    <source>
        <strain evidence="3 4">ATCC 23263</strain>
    </source>
</reference>
<feature type="binding site" evidence="2">
    <location>
        <begin position="7"/>
        <end position="14"/>
    </location>
    <ligand>
        <name>substrate</name>
    </ligand>
</feature>
<evidence type="ECO:0000313" key="4">
    <source>
        <dbReference type="Proteomes" id="UP000004754"/>
    </source>
</evidence>
<evidence type="ECO:0000313" key="3">
    <source>
        <dbReference type="EMBL" id="EFV01415.1"/>
    </source>
</evidence>
<dbReference type="STRING" id="887929.HMP0721_1469"/>
<sequence length="203" mass="22181">MRVIIMRHGETVGNVERRYLGKSESPLTPAGAATGAAMAKWLAAMDAECKIDRIYTSPRQRTRQAADRASARLARPVTVCDHLREMDFGIFDGLTAEEAEAKAPAIWQRWLADFSHYRLPCGESADDVMGRARQFLDRVWESGDASIVVITHGGVARSLLTALLALPPEAGWHFEIPLGGFAVVDCADGYGILKSLGQVDNNQ</sequence>
<feature type="binding site" evidence="2">
    <location>
        <position position="61"/>
    </location>
    <ligand>
        <name>substrate</name>
    </ligand>
</feature>
<dbReference type="OrthoDB" id="9783269at2"/>
<feature type="active site" description="Proton donor/acceptor" evidence="1">
    <location>
        <position position="85"/>
    </location>
</feature>
<dbReference type="Pfam" id="PF00300">
    <property type="entry name" value="His_Phos_1"/>
    <property type="match status" value="1"/>
</dbReference>
<dbReference type="Proteomes" id="UP000004754">
    <property type="component" value="Unassembled WGS sequence"/>
</dbReference>
<name>E6MHI4_9FIRM</name>
<dbReference type="Gene3D" id="3.40.50.1240">
    <property type="entry name" value="Phosphoglycerate mutase-like"/>
    <property type="match status" value="1"/>
</dbReference>